<reference evidence="6" key="1">
    <citation type="submission" date="2023-06" db="EMBL/GenBank/DDBJ databases">
        <authorList>
            <person name="Jiang Y."/>
            <person name="Liu Q."/>
        </authorList>
    </citation>
    <scope>NUCLEOTIDE SEQUENCE</scope>
    <source>
        <strain evidence="6">CGMCC 1.12090</strain>
    </source>
</reference>
<keyword evidence="1" id="KW-0805">Transcription regulation</keyword>
<evidence type="ECO:0000313" key="7">
    <source>
        <dbReference type="Proteomes" id="UP001169027"/>
    </source>
</evidence>
<keyword evidence="3" id="KW-0804">Transcription</keyword>
<evidence type="ECO:0000256" key="2">
    <source>
        <dbReference type="ARBA" id="ARBA00023125"/>
    </source>
</evidence>
<sequence>MDPNEEQEAPLPRPAAEAGCGHDASPWTGLEEGGASLAIDDFLTTMMSHASNALRRAITVPYAEQAGLTVSEWRMLSVLAEARQLPFMELVTRSAADKAQVSRTLRLLESRGLLSLHAEQLGARKWQTCRISPLGQALYEQIIPLARQRQAAVIRQLSADDRVVLYRALKTLRRIGEAAADGRDAK</sequence>
<dbReference type="PANTHER" id="PTHR35790">
    <property type="entry name" value="HTH-TYPE TRANSCRIPTIONAL REGULATOR PCHR"/>
    <property type="match status" value="1"/>
</dbReference>
<feature type="domain" description="HTH marR-type" evidence="5">
    <location>
        <begin position="40"/>
        <end position="174"/>
    </location>
</feature>
<dbReference type="PANTHER" id="PTHR35790:SF4">
    <property type="entry name" value="HTH-TYPE TRANSCRIPTIONAL REGULATOR PCHR"/>
    <property type="match status" value="1"/>
</dbReference>
<feature type="region of interest" description="Disordered" evidence="4">
    <location>
        <begin position="1"/>
        <end position="27"/>
    </location>
</feature>
<comment type="caution">
    <text evidence="6">The sequence shown here is derived from an EMBL/GenBank/DDBJ whole genome shotgun (WGS) entry which is preliminary data.</text>
</comment>
<dbReference type="InterPro" id="IPR036388">
    <property type="entry name" value="WH-like_DNA-bd_sf"/>
</dbReference>
<accession>A0ABT8S9F2</accession>
<dbReference type="SMART" id="SM00347">
    <property type="entry name" value="HTH_MARR"/>
    <property type="match status" value="1"/>
</dbReference>
<name>A0ABT8S9F2_9BURK</name>
<dbReference type="PROSITE" id="PS50995">
    <property type="entry name" value="HTH_MARR_2"/>
    <property type="match status" value="1"/>
</dbReference>
<dbReference type="EMBL" id="JAUKVY010000019">
    <property type="protein sequence ID" value="MDO1535410.1"/>
    <property type="molecule type" value="Genomic_DNA"/>
</dbReference>
<evidence type="ECO:0000256" key="4">
    <source>
        <dbReference type="SAM" id="MobiDB-lite"/>
    </source>
</evidence>
<dbReference type="InterPro" id="IPR000835">
    <property type="entry name" value="HTH_MarR-typ"/>
</dbReference>
<dbReference type="RefSeq" id="WP_301813055.1">
    <property type="nucleotide sequence ID" value="NZ_JAUJZH010000019.1"/>
</dbReference>
<keyword evidence="2" id="KW-0238">DNA-binding</keyword>
<evidence type="ECO:0000256" key="3">
    <source>
        <dbReference type="ARBA" id="ARBA00023163"/>
    </source>
</evidence>
<evidence type="ECO:0000313" key="6">
    <source>
        <dbReference type="EMBL" id="MDO1535410.1"/>
    </source>
</evidence>
<dbReference type="Gene3D" id="1.10.10.10">
    <property type="entry name" value="Winged helix-like DNA-binding domain superfamily/Winged helix DNA-binding domain"/>
    <property type="match status" value="1"/>
</dbReference>
<dbReference type="Pfam" id="PF12802">
    <property type="entry name" value="MarR_2"/>
    <property type="match status" value="1"/>
</dbReference>
<evidence type="ECO:0000259" key="5">
    <source>
        <dbReference type="PROSITE" id="PS50995"/>
    </source>
</evidence>
<keyword evidence="7" id="KW-1185">Reference proteome</keyword>
<dbReference type="SUPFAM" id="SSF46785">
    <property type="entry name" value="Winged helix' DNA-binding domain"/>
    <property type="match status" value="1"/>
</dbReference>
<organism evidence="6 7">
    <name type="scientific">Variovorax ginsengisoli</name>
    <dbReference type="NCBI Taxonomy" id="363844"/>
    <lineage>
        <taxon>Bacteria</taxon>
        <taxon>Pseudomonadati</taxon>
        <taxon>Pseudomonadota</taxon>
        <taxon>Betaproteobacteria</taxon>
        <taxon>Burkholderiales</taxon>
        <taxon>Comamonadaceae</taxon>
        <taxon>Variovorax</taxon>
    </lineage>
</organism>
<dbReference type="InterPro" id="IPR036390">
    <property type="entry name" value="WH_DNA-bd_sf"/>
</dbReference>
<protein>
    <submittedName>
        <fullName evidence="6">MarR family winged helix-turn-helix transcriptional regulator</fullName>
    </submittedName>
</protein>
<proteinExistence type="predicted"/>
<gene>
    <name evidence="6" type="ORF">Q2T77_24300</name>
</gene>
<evidence type="ECO:0000256" key="1">
    <source>
        <dbReference type="ARBA" id="ARBA00023015"/>
    </source>
</evidence>
<dbReference type="Proteomes" id="UP001169027">
    <property type="component" value="Unassembled WGS sequence"/>
</dbReference>
<dbReference type="InterPro" id="IPR052067">
    <property type="entry name" value="Metal_resp_HTH_trans_reg"/>
</dbReference>